<evidence type="ECO:0000256" key="10">
    <source>
        <dbReference type="ARBA" id="ARBA00022963"/>
    </source>
</evidence>
<keyword evidence="8" id="KW-0378">Hydrolase</keyword>
<dbReference type="FunFam" id="3.40.50.1820:FF:000033">
    <property type="entry name" value="Pancreatic triacylglycerol lipase"/>
    <property type="match status" value="1"/>
</dbReference>
<feature type="disulfide bond" evidence="40">
    <location>
        <begin position="111"/>
        <end position="122"/>
    </location>
</feature>
<dbReference type="EC" id="3.1.1.3" evidence="42"/>
<dbReference type="SUPFAM" id="SSF49723">
    <property type="entry name" value="Lipase/lipooxygenase domain (PLAT/LH2 domain)"/>
    <property type="match status" value="1"/>
</dbReference>
<feature type="disulfide bond" evidence="40">
    <location>
        <begin position="465"/>
        <end position="481"/>
    </location>
</feature>
<evidence type="ECO:0000256" key="12">
    <source>
        <dbReference type="ARBA" id="ARBA00023136"/>
    </source>
</evidence>
<evidence type="ECO:0000256" key="41">
    <source>
        <dbReference type="RuleBase" id="RU004262"/>
    </source>
</evidence>
<dbReference type="Pfam" id="PF01477">
    <property type="entry name" value="PLAT"/>
    <property type="match status" value="1"/>
</dbReference>
<dbReference type="GO" id="GO:0004465">
    <property type="term" value="F:lipoprotein lipase activity"/>
    <property type="evidence" value="ECO:0000318"/>
    <property type="project" value="GO_Central"/>
</dbReference>
<dbReference type="InterPro" id="IPR002331">
    <property type="entry name" value="Lipase_panc"/>
</dbReference>
<dbReference type="GO" id="GO:0046872">
    <property type="term" value="F:metal ion binding"/>
    <property type="evidence" value="ECO:0007669"/>
    <property type="project" value="UniProtKB-KW"/>
</dbReference>
<feature type="disulfide bond" evidence="40">
    <location>
        <begin position="316"/>
        <end position="327"/>
    </location>
</feature>
<dbReference type="InterPro" id="IPR000734">
    <property type="entry name" value="TAG_lipase"/>
</dbReference>
<reference evidence="46" key="1">
    <citation type="submission" date="2011-12" db="EMBL/GenBank/DDBJ databases">
        <title>The Draft Genome of Lepisosteus oculatus.</title>
        <authorList>
            <consortium name="The Broad Institute Genome Assembly &amp; Analysis Group"/>
            <consortium name="Computational R&amp;D Group"/>
            <consortium name="and Sequencing Platform"/>
            <person name="Di Palma F."/>
            <person name="Alfoldi J."/>
            <person name="Johnson J."/>
            <person name="Berlin A."/>
            <person name="Gnerre S."/>
            <person name="Jaffe D."/>
            <person name="MacCallum I."/>
            <person name="Young S."/>
            <person name="Walker B.J."/>
            <person name="Lander E.S."/>
            <person name="Lindblad-Toh K."/>
        </authorList>
    </citation>
    <scope>NUCLEOTIDE SEQUENCE [LARGE SCALE GENOMIC DNA]</scope>
</reference>
<feature type="domain" description="PLAT" evidence="44">
    <location>
        <begin position="369"/>
        <end position="481"/>
    </location>
</feature>
<comment type="catalytic activity">
    <reaction evidence="17">
        <text>a triacylglycerol + H2O = a diacylglycerol + a fatty acid + H(+)</text>
        <dbReference type="Rhea" id="RHEA:12044"/>
        <dbReference type="ChEBI" id="CHEBI:15377"/>
        <dbReference type="ChEBI" id="CHEBI:15378"/>
        <dbReference type="ChEBI" id="CHEBI:17855"/>
        <dbReference type="ChEBI" id="CHEBI:18035"/>
        <dbReference type="ChEBI" id="CHEBI:28868"/>
        <dbReference type="EC" id="3.1.1.3"/>
    </reaction>
    <physiologicalReaction direction="left-to-right" evidence="17">
        <dbReference type="Rhea" id="RHEA:12045"/>
    </physiologicalReaction>
</comment>
<dbReference type="GO" id="GO:0043005">
    <property type="term" value="C:neuron projection"/>
    <property type="evidence" value="ECO:0007669"/>
    <property type="project" value="UniProtKB-SubCell"/>
</dbReference>
<dbReference type="FunFam" id="2.60.60.20:FF:000003">
    <property type="entry name" value="Triacylglycerol lipase"/>
    <property type="match status" value="1"/>
</dbReference>
<reference evidence="45" key="2">
    <citation type="submission" date="2025-08" db="UniProtKB">
        <authorList>
            <consortium name="Ensembl"/>
        </authorList>
    </citation>
    <scope>IDENTIFICATION</scope>
</reference>
<comment type="similarity">
    <text evidence="5 41">Belongs to the AB hydrolase superfamily. Lipase family.</text>
</comment>
<evidence type="ECO:0000256" key="17">
    <source>
        <dbReference type="ARBA" id="ARBA00023369"/>
    </source>
</evidence>
<dbReference type="InterPro" id="IPR001024">
    <property type="entry name" value="PLAT/LH2_dom"/>
</dbReference>
<comment type="catalytic activity">
    <reaction evidence="28">
        <text>a 1,2-diacyl-3-O-[alpha-D-galactosyl-(1-&gt;6)-beta-D-galactosyl]-sn-glycerol + H2O = acyl-3-O-[alpha-D-galactosyl-(1-&gt;6)-beta-D-galactosyl]-sn-glycerol + a fatty acid + H(+)</text>
        <dbReference type="Rhea" id="RHEA:48372"/>
        <dbReference type="ChEBI" id="CHEBI:15377"/>
        <dbReference type="ChEBI" id="CHEBI:15378"/>
        <dbReference type="ChEBI" id="CHEBI:28396"/>
        <dbReference type="ChEBI" id="CHEBI:28868"/>
        <dbReference type="ChEBI" id="CHEBI:90310"/>
    </reaction>
    <physiologicalReaction direction="left-to-right" evidence="28">
        <dbReference type="Rhea" id="RHEA:48373"/>
    </physiologicalReaction>
</comment>
<dbReference type="PRINTS" id="PR00823">
    <property type="entry name" value="PANCLIPASE"/>
</dbReference>
<feature type="active site" description="Charge relay system" evidence="38">
    <location>
        <position position="294"/>
    </location>
</feature>
<evidence type="ECO:0000256" key="27">
    <source>
        <dbReference type="ARBA" id="ARBA00047744"/>
    </source>
</evidence>
<comment type="subcellular location">
    <subcellularLocation>
        <location evidence="1">Cell projection</location>
        <location evidence="1">Neuron projection</location>
    </subcellularLocation>
    <subcellularLocation>
        <location evidence="2 42">Secreted</location>
    </subcellularLocation>
    <subcellularLocation>
        <location evidence="19">Zymogen granule membrane</location>
        <topology evidence="19">Peripheral membrane protein</topology>
    </subcellularLocation>
</comment>
<feature type="binding site" evidence="39">
    <location>
        <position position="210"/>
    </location>
    <ligand>
        <name>Ca(2+)</name>
        <dbReference type="ChEBI" id="CHEBI:29108"/>
    </ligand>
</feature>
<dbReference type="AlphaFoldDB" id="W5N013"/>
<dbReference type="PANTHER" id="PTHR11610:SF165">
    <property type="entry name" value="PANCREATIC LIPASE-RELATED PROTEIN 2"/>
    <property type="match status" value="1"/>
</dbReference>
<dbReference type="InterPro" id="IPR033906">
    <property type="entry name" value="Lipase_N"/>
</dbReference>
<comment type="catalytic activity">
    <reaction evidence="32">
        <text>long chain 1,2-diacyl-3-O-beta-D-galactosyl-sn-glycerol + H2O = long chain acyl-3-O-beta-D-galactosyl-sn-glycerol + a fatty acid + H(+)</text>
        <dbReference type="Rhea" id="RHEA:48700"/>
        <dbReference type="ChEBI" id="CHEBI:15377"/>
        <dbReference type="ChEBI" id="CHEBI:15378"/>
        <dbReference type="ChEBI" id="CHEBI:28868"/>
        <dbReference type="ChEBI" id="CHEBI:90477"/>
        <dbReference type="ChEBI" id="CHEBI:90770"/>
    </reaction>
    <physiologicalReaction direction="left-to-right" evidence="32">
        <dbReference type="Rhea" id="RHEA:48701"/>
    </physiologicalReaction>
</comment>
<dbReference type="PIRSF" id="PIRSF000865">
    <property type="entry name" value="Lipoprotein_lipase_LIPH"/>
    <property type="match status" value="1"/>
</dbReference>
<evidence type="ECO:0000256" key="15">
    <source>
        <dbReference type="ARBA" id="ARBA00023273"/>
    </source>
</evidence>
<evidence type="ECO:0000256" key="32">
    <source>
        <dbReference type="ARBA" id="ARBA00048546"/>
    </source>
</evidence>
<evidence type="ECO:0000256" key="34">
    <source>
        <dbReference type="ARBA" id="ARBA00049154"/>
    </source>
</evidence>
<keyword evidence="43" id="KW-0732">Signal</keyword>
<evidence type="ECO:0000256" key="37">
    <source>
        <dbReference type="ARBA" id="ARBA00049420"/>
    </source>
</evidence>
<keyword evidence="13 40" id="KW-1015">Disulfide bond</keyword>
<protein>
    <recommendedName>
        <fullName evidence="42">Triacylglycerol lipase</fullName>
        <ecNumber evidence="42">3.1.1.3</ecNumber>
    </recommendedName>
    <alternativeName>
        <fullName evidence="42">Pancreatic lipase</fullName>
    </alternativeName>
</protein>
<evidence type="ECO:0000256" key="18">
    <source>
        <dbReference type="ARBA" id="ARBA00023590"/>
    </source>
</evidence>
<evidence type="ECO:0000256" key="33">
    <source>
        <dbReference type="ARBA" id="ARBA00049076"/>
    </source>
</evidence>
<name>W5N013_LEPOC</name>
<comment type="catalytic activity">
    <reaction evidence="29">
        <text>1,2-dioctanoyl-3-O-beta-D-galactosyl-sn-glycerol + H2O = octanoyl-3-(beta-D-galactosyl)-sn-glycerol + octanoate + H(+)</text>
        <dbReference type="Rhea" id="RHEA:48696"/>
        <dbReference type="ChEBI" id="CHEBI:15377"/>
        <dbReference type="ChEBI" id="CHEBI:15378"/>
        <dbReference type="ChEBI" id="CHEBI:25646"/>
        <dbReference type="ChEBI" id="CHEBI:90453"/>
        <dbReference type="ChEBI" id="CHEBI:90769"/>
    </reaction>
    <physiologicalReaction direction="left-to-right" evidence="29">
        <dbReference type="Rhea" id="RHEA:48697"/>
    </physiologicalReaction>
</comment>
<keyword evidence="10 42" id="KW-0442">Lipid degradation</keyword>
<dbReference type="SMART" id="SM00308">
    <property type="entry name" value="LH2"/>
    <property type="match status" value="1"/>
</dbReference>
<comment type="catalytic activity">
    <reaction evidence="24">
        <text>1-(9Z-octadecenoyl)-glycerol + H2O = glycerol + (9Z)-octadecenoate + H(+)</text>
        <dbReference type="Rhea" id="RHEA:38487"/>
        <dbReference type="ChEBI" id="CHEBI:15377"/>
        <dbReference type="ChEBI" id="CHEBI:15378"/>
        <dbReference type="ChEBI" id="CHEBI:17754"/>
        <dbReference type="ChEBI" id="CHEBI:30823"/>
        <dbReference type="ChEBI" id="CHEBI:75342"/>
    </reaction>
    <physiologicalReaction direction="left-to-right" evidence="24">
        <dbReference type="Rhea" id="RHEA:38488"/>
    </physiologicalReaction>
</comment>
<comment type="catalytic activity">
    <reaction evidence="36">
        <text>long chain 1,2-diacyl-3-O-[alpha-D-galactosyl-(1-&gt;6)-beta-D-galactosyl]-sn-glycerol + H2O = long chain acyl-3-O-[alpha-D-galactosyl-(1-&gt;6)-beta-D-galactosyl]-sn-glycerol + a fatty acid + H(+)</text>
        <dbReference type="Rhea" id="RHEA:48708"/>
        <dbReference type="ChEBI" id="CHEBI:15377"/>
        <dbReference type="ChEBI" id="CHEBI:15378"/>
        <dbReference type="ChEBI" id="CHEBI:28868"/>
        <dbReference type="ChEBI" id="CHEBI:90463"/>
        <dbReference type="ChEBI" id="CHEBI:90774"/>
    </reaction>
    <physiologicalReaction direction="left-to-right" evidence="36">
        <dbReference type="Rhea" id="RHEA:48709"/>
    </physiologicalReaction>
</comment>
<evidence type="ECO:0000256" key="4">
    <source>
        <dbReference type="ARBA" id="ARBA00005189"/>
    </source>
</evidence>
<comment type="catalytic activity">
    <reaction evidence="21">
        <text>1-beta-D-galactosyl-2,3-didodecanoyl-sn-glycerol + H2O = 1-beta-D-galactosyl-dodecanoyl-sn-glycerol + dodecanoate + H(+)</text>
        <dbReference type="Rhea" id="RHEA:48536"/>
        <dbReference type="ChEBI" id="CHEBI:15377"/>
        <dbReference type="ChEBI" id="CHEBI:15378"/>
        <dbReference type="ChEBI" id="CHEBI:18262"/>
        <dbReference type="ChEBI" id="CHEBI:90342"/>
        <dbReference type="ChEBI" id="CHEBI:90514"/>
    </reaction>
    <physiologicalReaction direction="left-to-right" evidence="21">
        <dbReference type="Rhea" id="RHEA:48537"/>
    </physiologicalReaction>
</comment>
<dbReference type="GeneTree" id="ENSGT00940000155139"/>
<evidence type="ECO:0000256" key="11">
    <source>
        <dbReference type="ARBA" id="ARBA00023098"/>
    </source>
</evidence>
<comment type="catalytic activity">
    <reaction evidence="22">
        <text>(9Z-octadecenoyl)-glycerol + H2O = glycerol + (9Z)-octadecenoate + H(+)</text>
        <dbReference type="Rhea" id="RHEA:39955"/>
        <dbReference type="ChEBI" id="CHEBI:15377"/>
        <dbReference type="ChEBI" id="CHEBI:15378"/>
        <dbReference type="ChEBI" id="CHEBI:17754"/>
        <dbReference type="ChEBI" id="CHEBI:30823"/>
        <dbReference type="ChEBI" id="CHEBI:75937"/>
    </reaction>
    <physiologicalReaction direction="left-to-right" evidence="22">
        <dbReference type="Rhea" id="RHEA:39956"/>
    </physiologicalReaction>
</comment>
<evidence type="ECO:0000256" key="28">
    <source>
        <dbReference type="ARBA" id="ARBA00048139"/>
    </source>
</evidence>
<dbReference type="Proteomes" id="UP000018468">
    <property type="component" value="Linkage group LG5"/>
</dbReference>
<evidence type="ECO:0000256" key="2">
    <source>
        <dbReference type="ARBA" id="ARBA00004613"/>
    </source>
</evidence>
<dbReference type="STRING" id="7918.ENSLOCP00000013972"/>
<evidence type="ECO:0000256" key="39">
    <source>
        <dbReference type="PIRSR" id="PIRSR000865-2"/>
    </source>
</evidence>
<keyword evidence="14" id="KW-0325">Glycoprotein</keyword>
<comment type="pathway">
    <text evidence="18">Glycolipid metabolism.</text>
</comment>
<dbReference type="GO" id="GO:0019433">
    <property type="term" value="P:triglyceride catabolic process"/>
    <property type="evidence" value="ECO:0000318"/>
    <property type="project" value="GO_Central"/>
</dbReference>
<evidence type="ECO:0000256" key="25">
    <source>
        <dbReference type="ARBA" id="ARBA00047618"/>
    </source>
</evidence>
<dbReference type="HOGENOM" id="CLU_027171_0_2_1"/>
<evidence type="ECO:0000256" key="31">
    <source>
        <dbReference type="ARBA" id="ARBA00048386"/>
    </source>
</evidence>
<dbReference type="GO" id="GO:0006633">
    <property type="term" value="P:fatty acid biosynthetic process"/>
    <property type="evidence" value="ECO:0000318"/>
    <property type="project" value="GO_Central"/>
</dbReference>
<evidence type="ECO:0000256" key="3">
    <source>
        <dbReference type="ARBA" id="ARBA00004879"/>
    </source>
</evidence>
<dbReference type="Pfam" id="PF00151">
    <property type="entry name" value="Lipase"/>
    <property type="match status" value="1"/>
</dbReference>
<comment type="catalytic activity">
    <reaction evidence="33">
        <text>1,2-dioctanoyl-3-O-[alpha-D-galactosyl-(1-&gt;6)-beta-D-galactosyl]-sn-glycerol + H2O = octanoyl-3-O-[alpha-D-galactosyl-(1-&gt;6)-beta-D-galactosyl]-sn-glycerol + octanoate + H(+)</text>
        <dbReference type="Rhea" id="RHEA:48692"/>
        <dbReference type="ChEBI" id="CHEBI:15377"/>
        <dbReference type="ChEBI" id="CHEBI:15378"/>
        <dbReference type="ChEBI" id="CHEBI:25646"/>
        <dbReference type="ChEBI" id="CHEBI:90457"/>
        <dbReference type="ChEBI" id="CHEBI:90768"/>
    </reaction>
    <physiologicalReaction direction="left-to-right" evidence="33">
        <dbReference type="Rhea" id="RHEA:48693"/>
    </physiologicalReaction>
</comment>
<dbReference type="GO" id="GO:0005615">
    <property type="term" value="C:extracellular space"/>
    <property type="evidence" value="ECO:0000318"/>
    <property type="project" value="GO_Central"/>
</dbReference>
<comment type="pathway">
    <text evidence="4">Lipid metabolism.</text>
</comment>
<feature type="signal peptide" evidence="43">
    <location>
        <begin position="1"/>
        <end position="15"/>
    </location>
</feature>
<evidence type="ECO:0000256" key="26">
    <source>
        <dbReference type="ARBA" id="ARBA00047741"/>
    </source>
</evidence>
<comment type="catalytic activity">
    <reaction evidence="35">
        <text>1,2,3-trioctanoylglycerol + H2O = dioctanoylglycerol + octanoate + H(+)</text>
        <dbReference type="Rhea" id="RHEA:47864"/>
        <dbReference type="ChEBI" id="CHEBI:15377"/>
        <dbReference type="ChEBI" id="CHEBI:15378"/>
        <dbReference type="ChEBI" id="CHEBI:25646"/>
        <dbReference type="ChEBI" id="CHEBI:76978"/>
        <dbReference type="ChEBI" id="CHEBI:88066"/>
    </reaction>
    <physiologicalReaction direction="left-to-right" evidence="35">
        <dbReference type="Rhea" id="RHEA:47865"/>
    </physiologicalReaction>
</comment>
<dbReference type="GO" id="GO:0034375">
    <property type="term" value="P:high-density lipoprotein particle remodeling"/>
    <property type="evidence" value="ECO:0000318"/>
    <property type="project" value="GO_Central"/>
</dbReference>
<feature type="binding site" evidence="39">
    <location>
        <position position="215"/>
    </location>
    <ligand>
        <name>Ca(2+)</name>
        <dbReference type="ChEBI" id="CHEBI:29108"/>
    </ligand>
</feature>
<dbReference type="InterPro" id="IPR016272">
    <property type="entry name" value="Lipase_LIPH"/>
</dbReference>
<dbReference type="Ensembl" id="ENSLOCT00000014001.1">
    <property type="protein sequence ID" value="ENSLOCP00000013972.1"/>
    <property type="gene ID" value="ENSLOCG00000011362.1"/>
</dbReference>
<evidence type="ECO:0000256" key="6">
    <source>
        <dbReference type="ARBA" id="ARBA00022525"/>
    </source>
</evidence>
<sequence length="481" mass="53028">MIVRWTILAIYIATATDLGAEVCYDRLGCFGNDKPWAGTVERDISQLPWSPERINTRFLLFTRQNSNSFQDITAINPSTISASNFRSNRKTRFIIHGFIDKGEEGWVTDMCLEMLQVEDVNCICVDWKGGSRCPYTQAANNIRVVGAEVAYFGEVLQTQINYHPANIHIIGHSLGAHAAGEAGKRKPGISRITGLDPAEPYFQNTPIEVRLDPSDAAFVDVIHTDAAPMVPNLGFGMIQAVGHVDFYPNGGEEMPGCNKNAVSQILDFGFGLVSQIVDIDGIWEGTRNFVACNHLRAYKYYTDSIKQRDGFIGYPCSGYGQFQEGNCILCPSGGCPVLGHYADSYNPPVGAINQMLYLNTGDAAPYARWRYKVSVKLSGSRAVSGFINIALYTNEQYTRWLQIFRGKLEPAGTYTAGIDVEVNLGDLTNVKFLWDSSLFNPLQPTLGAETVTAQRGKDGKVFRFCGAGTVREEVLQTLTPC</sequence>
<keyword evidence="12" id="KW-0472">Membrane</keyword>
<reference evidence="45" key="3">
    <citation type="submission" date="2025-09" db="UniProtKB">
        <authorList>
            <consortium name="Ensembl"/>
        </authorList>
    </citation>
    <scope>IDENTIFICATION</scope>
</reference>
<dbReference type="PRINTS" id="PR00821">
    <property type="entry name" value="TAGLIPASE"/>
</dbReference>
<dbReference type="PANTHER" id="PTHR11610">
    <property type="entry name" value="LIPASE"/>
    <property type="match status" value="1"/>
</dbReference>
<dbReference type="GO" id="GO:0042632">
    <property type="term" value="P:cholesterol homeostasis"/>
    <property type="evidence" value="ECO:0000318"/>
    <property type="project" value="GO_Central"/>
</dbReference>
<comment type="pathway">
    <text evidence="3">Glycerolipid metabolism; triacylglycerol degradation.</text>
</comment>
<evidence type="ECO:0000256" key="5">
    <source>
        <dbReference type="ARBA" id="ARBA00010701"/>
    </source>
</evidence>
<dbReference type="eggNOG" id="ENOG502QUK7">
    <property type="taxonomic scope" value="Eukaryota"/>
</dbReference>
<evidence type="ECO:0000256" key="24">
    <source>
        <dbReference type="ARBA" id="ARBA00047438"/>
    </source>
</evidence>
<feature type="active site" description="Charge relay system" evidence="38">
    <location>
        <position position="196"/>
    </location>
</feature>
<comment type="catalytic activity">
    <reaction evidence="25">
        <text>1,2-didecanoylglycerol + H2O = decanoylglycerol + decanoate + H(+)</text>
        <dbReference type="Rhea" id="RHEA:48596"/>
        <dbReference type="ChEBI" id="CHEBI:11152"/>
        <dbReference type="ChEBI" id="CHEBI:15377"/>
        <dbReference type="ChEBI" id="CHEBI:15378"/>
        <dbReference type="ChEBI" id="CHEBI:27689"/>
        <dbReference type="ChEBI" id="CHEBI:90605"/>
    </reaction>
    <physiologicalReaction direction="left-to-right" evidence="25">
        <dbReference type="Rhea" id="RHEA:48597"/>
    </physiologicalReaction>
</comment>
<evidence type="ECO:0000256" key="7">
    <source>
        <dbReference type="ARBA" id="ARBA00022723"/>
    </source>
</evidence>
<comment type="catalytic activity">
    <reaction evidence="23">
        <text>1,2-didodecanoyl-3-O-[alpha-D-galactosyl-(1-&gt;6)-beta-D-galactosyl]-sn-glycerol + H2O = dodecanoyl-3-O-[alpha-D-galactosyl-(1-&gt;6)-beta-D-galactosyl]-sn-glycerol + dodecanoate + H(+)</text>
        <dbReference type="Rhea" id="RHEA:48516"/>
        <dbReference type="ChEBI" id="CHEBI:15377"/>
        <dbReference type="ChEBI" id="CHEBI:15378"/>
        <dbReference type="ChEBI" id="CHEBI:18262"/>
        <dbReference type="ChEBI" id="CHEBI:90337"/>
        <dbReference type="ChEBI" id="CHEBI:90359"/>
    </reaction>
    <physiologicalReaction direction="left-to-right" evidence="23">
        <dbReference type="Rhea" id="RHEA:48517"/>
    </physiologicalReaction>
</comment>
<evidence type="ECO:0000256" key="22">
    <source>
        <dbReference type="ARBA" id="ARBA00047270"/>
    </source>
</evidence>
<evidence type="ECO:0000256" key="13">
    <source>
        <dbReference type="ARBA" id="ARBA00023157"/>
    </source>
</evidence>
<comment type="catalytic activity">
    <reaction evidence="31">
        <text>1,2,3-tri-(9Z-octadecenoyl)-glycerol + H2O = di-(9Z)-octadecenoylglycerol + (9Z)-octadecenoate + H(+)</text>
        <dbReference type="Rhea" id="RHEA:38575"/>
        <dbReference type="ChEBI" id="CHEBI:15377"/>
        <dbReference type="ChEBI" id="CHEBI:15378"/>
        <dbReference type="ChEBI" id="CHEBI:30823"/>
        <dbReference type="ChEBI" id="CHEBI:53753"/>
        <dbReference type="ChEBI" id="CHEBI:75945"/>
    </reaction>
    <physiologicalReaction direction="left-to-right" evidence="31">
        <dbReference type="Rhea" id="RHEA:38576"/>
    </physiologicalReaction>
</comment>
<dbReference type="OMA" id="EPWVQGH"/>
<dbReference type="GO" id="GO:0042589">
    <property type="term" value="C:zymogen granule membrane"/>
    <property type="evidence" value="ECO:0007669"/>
    <property type="project" value="UniProtKB-SubCell"/>
</dbReference>
<dbReference type="InterPro" id="IPR029058">
    <property type="entry name" value="AB_hydrolase_fold"/>
</dbReference>
<evidence type="ECO:0000256" key="30">
    <source>
        <dbReference type="ARBA" id="ARBA00048377"/>
    </source>
</evidence>
<keyword evidence="16" id="KW-0968">Cytoplasmic vesicle</keyword>
<feature type="chain" id="PRO_5012475045" description="Triacylglycerol lipase" evidence="43">
    <location>
        <begin position="16"/>
        <end position="481"/>
    </location>
</feature>
<evidence type="ECO:0000256" key="8">
    <source>
        <dbReference type="ARBA" id="ARBA00022801"/>
    </source>
</evidence>
<evidence type="ECO:0000256" key="21">
    <source>
        <dbReference type="ARBA" id="ARBA00036575"/>
    </source>
</evidence>
<evidence type="ECO:0000256" key="14">
    <source>
        <dbReference type="ARBA" id="ARBA00023180"/>
    </source>
</evidence>
<evidence type="ECO:0000256" key="20">
    <source>
        <dbReference type="ARBA" id="ARBA00036503"/>
    </source>
</evidence>
<evidence type="ECO:0000313" key="46">
    <source>
        <dbReference type="Proteomes" id="UP000018468"/>
    </source>
</evidence>
<dbReference type="InterPro" id="IPR036392">
    <property type="entry name" value="PLAT/LH2_dom_sf"/>
</dbReference>
<dbReference type="SUPFAM" id="SSF53474">
    <property type="entry name" value="alpha/beta-Hydrolases"/>
    <property type="match status" value="1"/>
</dbReference>
<evidence type="ECO:0000256" key="36">
    <source>
        <dbReference type="ARBA" id="ARBA00049352"/>
    </source>
</evidence>
<dbReference type="Gene3D" id="2.60.60.20">
    <property type="entry name" value="PLAT/LH2 domain"/>
    <property type="match status" value="1"/>
</dbReference>
<comment type="catalytic activity">
    <reaction evidence="27">
        <text>1,2,3-tripropanoylglycerol + H2O = dipropanoylglycerol + propanoate + H(+)</text>
        <dbReference type="Rhea" id="RHEA:48024"/>
        <dbReference type="ChEBI" id="CHEBI:15377"/>
        <dbReference type="ChEBI" id="CHEBI:15378"/>
        <dbReference type="ChEBI" id="CHEBI:17272"/>
        <dbReference type="ChEBI" id="CHEBI:88153"/>
        <dbReference type="ChEBI" id="CHEBI:88155"/>
    </reaction>
    <physiologicalReaction direction="left-to-right" evidence="27">
        <dbReference type="Rhea" id="RHEA:48025"/>
    </physiologicalReaction>
</comment>
<evidence type="ECO:0000256" key="23">
    <source>
        <dbReference type="ARBA" id="ARBA00047296"/>
    </source>
</evidence>
<keyword evidence="11 42" id="KW-0443">Lipid metabolism</keyword>
<comment type="catalytic activity">
    <reaction evidence="34">
        <text>a 1,2-diacyl-sn-glycero-3-phosphocholine + H2O = a monoacyl-sn-glycero-3-phosphocholine + a fatty acid + H(+)</text>
        <dbReference type="Rhea" id="RHEA:44664"/>
        <dbReference type="ChEBI" id="CHEBI:15377"/>
        <dbReference type="ChEBI" id="CHEBI:15378"/>
        <dbReference type="ChEBI" id="CHEBI:28868"/>
        <dbReference type="ChEBI" id="CHEBI:57643"/>
        <dbReference type="ChEBI" id="CHEBI:84465"/>
    </reaction>
    <physiologicalReaction direction="left-to-right" evidence="34">
        <dbReference type="Rhea" id="RHEA:44665"/>
    </physiologicalReaction>
</comment>
<comment type="catalytic activity">
    <reaction evidence="30">
        <text>1,2,3-tributanoylglycerol + H2O = dibutanoylglycerol + butanoate + H(+)</text>
        <dbReference type="Rhea" id="RHEA:40475"/>
        <dbReference type="ChEBI" id="CHEBI:15377"/>
        <dbReference type="ChEBI" id="CHEBI:15378"/>
        <dbReference type="ChEBI" id="CHEBI:17968"/>
        <dbReference type="ChEBI" id="CHEBI:35020"/>
        <dbReference type="ChEBI" id="CHEBI:76478"/>
    </reaction>
    <physiologicalReaction direction="left-to-right" evidence="30">
        <dbReference type="Rhea" id="RHEA:40476"/>
    </physiologicalReaction>
</comment>
<dbReference type="InParanoid" id="W5N013"/>
<dbReference type="GO" id="GO:0008970">
    <property type="term" value="F:phospholipase A1 activity"/>
    <property type="evidence" value="ECO:0000318"/>
    <property type="project" value="GO_Central"/>
</dbReference>
<evidence type="ECO:0000256" key="42">
    <source>
        <dbReference type="RuleBase" id="RU362046"/>
    </source>
</evidence>
<evidence type="ECO:0000256" key="1">
    <source>
        <dbReference type="ARBA" id="ARBA00004487"/>
    </source>
</evidence>
<feature type="disulfide bond" evidence="40">
    <location>
        <begin position="257"/>
        <end position="292"/>
    </location>
</feature>
<comment type="catalytic activity">
    <reaction evidence="20">
        <text>a 1,2-diacyl-3-O-(beta-D-galactosyl)-sn-glycerol + 2 H2O = 3-beta-D-galactosyl-sn-glycerol + 2 a fatty acid + 2 H(+)</text>
        <dbReference type="Rhea" id="RHEA:13189"/>
        <dbReference type="ChEBI" id="CHEBI:15377"/>
        <dbReference type="ChEBI" id="CHEBI:15378"/>
        <dbReference type="ChEBI" id="CHEBI:15754"/>
        <dbReference type="ChEBI" id="CHEBI:17615"/>
        <dbReference type="ChEBI" id="CHEBI:28868"/>
        <dbReference type="EC" id="3.1.1.26"/>
    </reaction>
    <physiologicalReaction direction="left-to-right" evidence="20">
        <dbReference type="Rhea" id="RHEA:13190"/>
    </physiologicalReaction>
</comment>
<feature type="disulfide bond" evidence="40">
    <location>
        <begin position="330"/>
        <end position="335"/>
    </location>
</feature>
<dbReference type="Gene3D" id="3.40.50.1820">
    <property type="entry name" value="alpha/beta hydrolase"/>
    <property type="match status" value="1"/>
</dbReference>
<feature type="binding site" evidence="39">
    <location>
        <position position="212"/>
    </location>
    <ligand>
        <name>Ca(2+)</name>
        <dbReference type="ChEBI" id="CHEBI:29108"/>
    </ligand>
</feature>
<organism evidence="45 46">
    <name type="scientific">Lepisosteus oculatus</name>
    <name type="common">Spotted gar</name>
    <dbReference type="NCBI Taxonomy" id="7918"/>
    <lineage>
        <taxon>Eukaryota</taxon>
        <taxon>Metazoa</taxon>
        <taxon>Chordata</taxon>
        <taxon>Craniata</taxon>
        <taxon>Vertebrata</taxon>
        <taxon>Euteleostomi</taxon>
        <taxon>Actinopterygii</taxon>
        <taxon>Neopterygii</taxon>
        <taxon>Holostei</taxon>
        <taxon>Semionotiformes</taxon>
        <taxon>Lepisosteidae</taxon>
        <taxon>Lepisosteus</taxon>
    </lineage>
</organism>
<dbReference type="Bgee" id="ENSLOCG00000011362">
    <property type="expression patterns" value="Expressed in intestine and 3 other cell types or tissues"/>
</dbReference>
<dbReference type="GO" id="GO:0047714">
    <property type="term" value="F:galactolipase activity"/>
    <property type="evidence" value="ECO:0007669"/>
    <property type="project" value="UniProtKB-EC"/>
</dbReference>
<dbReference type="CDD" id="cd00707">
    <property type="entry name" value="Pancreat_lipase_like"/>
    <property type="match status" value="1"/>
</dbReference>
<comment type="catalytic activity">
    <reaction evidence="26">
        <text>di-(9Z)-octadecenoylglycerol + H2O = (9Z-octadecenoyl)-glycerol + (9Z)-octadecenoate + H(+)</text>
        <dbReference type="Rhea" id="RHEA:47868"/>
        <dbReference type="ChEBI" id="CHEBI:15377"/>
        <dbReference type="ChEBI" id="CHEBI:15378"/>
        <dbReference type="ChEBI" id="CHEBI:30823"/>
        <dbReference type="ChEBI" id="CHEBI:75937"/>
        <dbReference type="ChEBI" id="CHEBI:75945"/>
    </reaction>
    <physiologicalReaction direction="left-to-right" evidence="26">
        <dbReference type="Rhea" id="RHEA:47869"/>
    </physiologicalReaction>
</comment>
<evidence type="ECO:0000256" key="38">
    <source>
        <dbReference type="PIRSR" id="PIRSR000865-1"/>
    </source>
</evidence>
<dbReference type="ESTHER" id="lepoc-w5n013">
    <property type="family name" value="Pancreatic_lipase"/>
</dbReference>
<feature type="active site" description="Nucleophile" evidence="38">
    <location>
        <position position="173"/>
    </location>
</feature>
<keyword evidence="15" id="KW-0966">Cell projection</keyword>
<dbReference type="EMBL" id="AHAT01017451">
    <property type="status" value="NOT_ANNOTATED_CDS"/>
    <property type="molecule type" value="Genomic_DNA"/>
</dbReference>
<evidence type="ECO:0000256" key="9">
    <source>
        <dbReference type="ARBA" id="ARBA00022837"/>
    </source>
</evidence>
<dbReference type="InterPro" id="IPR013818">
    <property type="entry name" value="Lipase"/>
</dbReference>
<keyword evidence="7 39" id="KW-0479">Metal-binding</keyword>
<evidence type="ECO:0000256" key="19">
    <source>
        <dbReference type="ARBA" id="ARBA00024321"/>
    </source>
</evidence>
<evidence type="ECO:0000256" key="43">
    <source>
        <dbReference type="SAM" id="SignalP"/>
    </source>
</evidence>
<accession>W5N013</accession>
<evidence type="ECO:0000256" key="40">
    <source>
        <dbReference type="PIRSR" id="PIRSR000865-3"/>
    </source>
</evidence>
<comment type="catalytic activity">
    <reaction evidence="37">
        <text>1,2-didodecanoyl-3-beta-D-galactosyl-sn-glycerol + H2O = dodecanoyl-3-beta-D-galactosyl-sn-glycerol + dodecanoate + H(+)</text>
        <dbReference type="Rhea" id="RHEA:48540"/>
        <dbReference type="ChEBI" id="CHEBI:15377"/>
        <dbReference type="ChEBI" id="CHEBI:15378"/>
        <dbReference type="ChEBI" id="CHEBI:18262"/>
        <dbReference type="ChEBI" id="CHEBI:90340"/>
        <dbReference type="ChEBI" id="CHEBI:90515"/>
    </reaction>
    <physiologicalReaction direction="left-to-right" evidence="37">
        <dbReference type="Rhea" id="RHEA:48541"/>
    </physiologicalReaction>
</comment>
<proteinExistence type="inferred from homology"/>
<evidence type="ECO:0000259" key="44">
    <source>
        <dbReference type="SMART" id="SM00308"/>
    </source>
</evidence>
<keyword evidence="6 42" id="KW-0964">Secreted</keyword>
<keyword evidence="9 39" id="KW-0106">Calcium</keyword>
<evidence type="ECO:0000256" key="16">
    <source>
        <dbReference type="ARBA" id="ARBA00023329"/>
    </source>
</evidence>
<evidence type="ECO:0000256" key="29">
    <source>
        <dbReference type="ARBA" id="ARBA00048268"/>
    </source>
</evidence>
<evidence type="ECO:0000256" key="35">
    <source>
        <dbReference type="ARBA" id="ARBA00049290"/>
    </source>
</evidence>
<evidence type="ECO:0000313" key="45">
    <source>
        <dbReference type="Ensembl" id="ENSLOCP00000013972.1"/>
    </source>
</evidence>
<keyword evidence="46" id="KW-1185">Reference proteome</keyword>
<feature type="disulfide bond" evidence="40">
    <location>
        <begin position="23"/>
        <end position="29"/>
    </location>
</feature>